<sequence length="286" mass="32690">MMKDTKIEEIIENGPDRLYTICYPKPQKETIILLHGGPGAPDDFPWFAEEFKNDFQIITFHQRGTKKSPCPSGDYSIEAYMNDLNKISNYFGLKKFHLFGHSWGGLYAQIYASKYPKRLLSLFLCSPGTGTGSQWQQMEEEMMTYNKNHCSSAQWLKMGINSLLGSLGSSKASQALFRQVDLNYNADYPEFRGQVSDVSNASVKANSQTSKAVRTYPILTRLETPLFPITITFGDNDIFGDSMHFVSDRYPSAHLFRIKNSSHSPFLHNPQDFFPILHQHFDIKKR</sequence>
<evidence type="ECO:0000256" key="2">
    <source>
        <dbReference type="ARBA" id="ARBA00022801"/>
    </source>
</evidence>
<dbReference type="InterPro" id="IPR000073">
    <property type="entry name" value="AB_hydrolase_1"/>
</dbReference>
<name>A0ABS5B1T6_9STRE</name>
<dbReference type="GO" id="GO:0016787">
    <property type="term" value="F:hydrolase activity"/>
    <property type="evidence" value="ECO:0007669"/>
    <property type="project" value="UniProtKB-KW"/>
</dbReference>
<evidence type="ECO:0000313" key="4">
    <source>
        <dbReference type="EMBL" id="MBP2622730.1"/>
    </source>
</evidence>
<comment type="caution">
    <text evidence="4">The sequence shown here is derived from an EMBL/GenBank/DDBJ whole genome shotgun (WGS) entry which is preliminary data.</text>
</comment>
<dbReference type="InterPro" id="IPR050266">
    <property type="entry name" value="AB_hydrolase_sf"/>
</dbReference>
<dbReference type="Pfam" id="PF00561">
    <property type="entry name" value="Abhydrolase_1"/>
    <property type="match status" value="1"/>
</dbReference>
<evidence type="ECO:0000313" key="5">
    <source>
        <dbReference type="Proteomes" id="UP001519296"/>
    </source>
</evidence>
<gene>
    <name evidence="4" type="ORF">C4K46_02115</name>
</gene>
<evidence type="ECO:0000259" key="3">
    <source>
        <dbReference type="Pfam" id="PF00561"/>
    </source>
</evidence>
<protein>
    <submittedName>
        <fullName evidence="4">Alpha/beta hydrolase</fullName>
    </submittedName>
</protein>
<reference evidence="4 5" key="1">
    <citation type="submission" date="2018-02" db="EMBL/GenBank/DDBJ databases">
        <title>Draft genome sequence of Streptococcus oricebi CCUG 70868T type strain.</title>
        <authorList>
            <person name="Mendez V."/>
            <person name="Salva-Serra F."/>
            <person name="Jaen-Luchoro D."/>
            <person name="Gonzales-Siles L."/>
            <person name="Karlsson R."/>
            <person name="Engstrom-Jakobsson H."/>
            <person name="Busquets A."/>
            <person name="Gomila M."/>
            <person name="Pineiro-Iglesias B."/>
            <person name="Bennasar-Figueras A."/>
            <person name="Seeger M."/>
            <person name="Moore E."/>
        </authorList>
    </citation>
    <scope>NUCLEOTIDE SEQUENCE [LARGE SCALE GENOMIC DNA]</scope>
    <source>
        <strain evidence="4 5">CCUG 70868</strain>
    </source>
</reference>
<dbReference type="SUPFAM" id="SSF53474">
    <property type="entry name" value="alpha/beta-Hydrolases"/>
    <property type="match status" value="1"/>
</dbReference>
<keyword evidence="5" id="KW-1185">Reference proteome</keyword>
<dbReference type="Proteomes" id="UP001519296">
    <property type="component" value="Unassembled WGS sequence"/>
</dbReference>
<comment type="similarity">
    <text evidence="1">Belongs to the peptidase S33 family.</text>
</comment>
<evidence type="ECO:0000256" key="1">
    <source>
        <dbReference type="ARBA" id="ARBA00010088"/>
    </source>
</evidence>
<organism evidence="4 5">
    <name type="scientific">Streptococcus oricebi</name>
    <dbReference type="NCBI Taxonomy" id="1547447"/>
    <lineage>
        <taxon>Bacteria</taxon>
        <taxon>Bacillati</taxon>
        <taxon>Bacillota</taxon>
        <taxon>Bacilli</taxon>
        <taxon>Lactobacillales</taxon>
        <taxon>Streptococcaceae</taxon>
        <taxon>Streptococcus</taxon>
    </lineage>
</organism>
<dbReference type="PRINTS" id="PR00793">
    <property type="entry name" value="PROAMNOPTASE"/>
</dbReference>
<dbReference type="RefSeq" id="WP_209626865.1">
    <property type="nucleotide sequence ID" value="NZ_PRDG01000001.1"/>
</dbReference>
<dbReference type="PANTHER" id="PTHR43798">
    <property type="entry name" value="MONOACYLGLYCEROL LIPASE"/>
    <property type="match status" value="1"/>
</dbReference>
<proteinExistence type="inferred from homology"/>
<dbReference type="InterPro" id="IPR029058">
    <property type="entry name" value="AB_hydrolase_fold"/>
</dbReference>
<dbReference type="PANTHER" id="PTHR43798:SF33">
    <property type="entry name" value="HYDROLASE, PUTATIVE (AFU_ORTHOLOGUE AFUA_2G14860)-RELATED"/>
    <property type="match status" value="1"/>
</dbReference>
<keyword evidence="2 4" id="KW-0378">Hydrolase</keyword>
<dbReference type="EMBL" id="PRDG01000001">
    <property type="protein sequence ID" value="MBP2622730.1"/>
    <property type="molecule type" value="Genomic_DNA"/>
</dbReference>
<dbReference type="Gene3D" id="3.40.50.1820">
    <property type="entry name" value="alpha/beta hydrolase"/>
    <property type="match status" value="1"/>
</dbReference>
<feature type="domain" description="AB hydrolase-1" evidence="3">
    <location>
        <begin position="30"/>
        <end position="139"/>
    </location>
</feature>
<accession>A0ABS5B1T6</accession>
<dbReference type="InterPro" id="IPR002410">
    <property type="entry name" value="Peptidase_S33"/>
</dbReference>